<dbReference type="InterPro" id="IPR018551">
    <property type="entry name" value="DUF2007"/>
</dbReference>
<dbReference type="OrthoDB" id="6197669at2"/>
<keyword evidence="3" id="KW-1185">Reference proteome</keyword>
<evidence type="ECO:0000313" key="2">
    <source>
        <dbReference type="EMBL" id="RUL76805.1"/>
    </source>
</evidence>
<dbReference type="Pfam" id="PF09413">
    <property type="entry name" value="DUF2007"/>
    <property type="match status" value="1"/>
</dbReference>
<accession>A0A3S0RLE2</accession>
<gene>
    <name evidence="2" type="ORF">EKH80_08855</name>
</gene>
<proteinExistence type="predicted"/>
<reference evidence="2 3" key="1">
    <citation type="submission" date="2018-12" db="EMBL/GenBank/DDBJ databases">
        <title>Dyella dinghuensis sp. nov. DHOA06 and Dyella choica sp. nov. 4M-K27, isolated from forest soil.</title>
        <authorList>
            <person name="Qiu L.-H."/>
            <person name="Gao Z.-H."/>
        </authorList>
    </citation>
    <scope>NUCLEOTIDE SEQUENCE [LARGE SCALE GENOMIC DNA]</scope>
    <source>
        <strain evidence="2 3">4M-K27</strain>
    </source>
</reference>
<feature type="domain" description="DUF2007" evidence="1">
    <location>
        <begin position="1"/>
        <end position="66"/>
    </location>
</feature>
<dbReference type="EMBL" id="RYYV01000005">
    <property type="protein sequence ID" value="RUL76805.1"/>
    <property type="molecule type" value="Genomic_DNA"/>
</dbReference>
<name>A0A3S0RLE2_9GAMM</name>
<sequence>MRIVYRAQNLIDAHLVKDALESAEVPAFISGEYLTGGVGQLPALDYVAVLVPESSIDAAEPVVRQIDHALAEARLAIRELDDDPDSLVAQPG</sequence>
<dbReference type="Proteomes" id="UP000274358">
    <property type="component" value="Unassembled WGS sequence"/>
</dbReference>
<dbReference type="AlphaFoldDB" id="A0A3S0RLE2"/>
<comment type="caution">
    <text evidence="2">The sequence shown here is derived from an EMBL/GenBank/DDBJ whole genome shotgun (WGS) entry which is preliminary data.</text>
</comment>
<protein>
    <submittedName>
        <fullName evidence="2">DUF2007 domain-containing protein</fullName>
    </submittedName>
</protein>
<dbReference type="RefSeq" id="WP_126684365.1">
    <property type="nucleotide sequence ID" value="NZ_RYYV01000005.1"/>
</dbReference>
<evidence type="ECO:0000259" key="1">
    <source>
        <dbReference type="Pfam" id="PF09413"/>
    </source>
</evidence>
<organism evidence="2 3">
    <name type="scientific">Dyella choica</name>
    <dbReference type="NCBI Taxonomy" id="1927959"/>
    <lineage>
        <taxon>Bacteria</taxon>
        <taxon>Pseudomonadati</taxon>
        <taxon>Pseudomonadota</taxon>
        <taxon>Gammaproteobacteria</taxon>
        <taxon>Lysobacterales</taxon>
        <taxon>Rhodanobacteraceae</taxon>
        <taxon>Dyella</taxon>
    </lineage>
</organism>
<dbReference type="Gene3D" id="3.30.70.790">
    <property type="entry name" value="UreE, C-terminal domain"/>
    <property type="match status" value="1"/>
</dbReference>
<evidence type="ECO:0000313" key="3">
    <source>
        <dbReference type="Proteomes" id="UP000274358"/>
    </source>
</evidence>